<dbReference type="RefSeq" id="WP_317543180.1">
    <property type="nucleotide sequence ID" value="NZ_JAWLKB010000008.1"/>
</dbReference>
<sequence length="494" mass="54700">MSTLMSAALLGTSRTAASFDDLPVDVRSAATRLGGDPAVVLLEAAALARAYRAGGAGSVTADLPAPAEDDPRLVLPESSSVHLLSMLAAKATLLDEWFALALERNFRAPDHLVAELLAYARASEVYRERILRIVGERGQWLAARNSEWSMLIRNRGGGVDGWRHGTPAERLRWLADTRRSEPAQASEELTQSWETERGEHKAAFVAALVTGLSADDVPLLERALDDRRKDVRREAATVLARLPQSPFGERMARRVQEWMRIERTQSGVRLAVEAPEEIDAAAKRDGIEDRPNPHTDYRAEYLRQAISAAPLSLWNNMIGQPSAVLNLSLDRTWEPILHDAWSTAAVLQHNSEWAQAIFRTRGLSTDRRLLPMIPPRDLADLLLSGTGDANILHPDRAAIFQTLPRPWPDDITASVVAQWERAAARRADGGARSAEFSRYKYSESLRLAQASFPYSAVTVLGRAAERARDLDWQQAFVKTANAIVHRKTLLEELT</sequence>
<dbReference type="InterPro" id="IPR043746">
    <property type="entry name" value="DUF5691"/>
</dbReference>
<dbReference type="Proteomes" id="UP001185927">
    <property type="component" value="Unassembled WGS sequence"/>
</dbReference>
<comment type="caution">
    <text evidence="1">The sequence shown here is derived from an EMBL/GenBank/DDBJ whole genome shotgun (WGS) entry which is preliminary data.</text>
</comment>
<organism evidence="1 2">
    <name type="scientific">Rhodococcus globerulus</name>
    <dbReference type="NCBI Taxonomy" id="33008"/>
    <lineage>
        <taxon>Bacteria</taxon>
        <taxon>Bacillati</taxon>
        <taxon>Actinomycetota</taxon>
        <taxon>Actinomycetes</taxon>
        <taxon>Mycobacteriales</taxon>
        <taxon>Nocardiaceae</taxon>
        <taxon>Rhodococcus</taxon>
    </lineage>
</organism>
<evidence type="ECO:0000313" key="1">
    <source>
        <dbReference type="EMBL" id="MDV6268875.1"/>
    </source>
</evidence>
<proteinExistence type="predicted"/>
<gene>
    <name evidence="1" type="ORF">R3Q16_19855</name>
</gene>
<keyword evidence="2" id="KW-1185">Reference proteome</keyword>
<accession>A0ABU4BXF1</accession>
<dbReference type="EMBL" id="JAWLKB010000008">
    <property type="protein sequence ID" value="MDV6268875.1"/>
    <property type="molecule type" value="Genomic_DNA"/>
</dbReference>
<evidence type="ECO:0000313" key="2">
    <source>
        <dbReference type="Proteomes" id="UP001185927"/>
    </source>
</evidence>
<name>A0ABU4BXF1_RHOGO</name>
<protein>
    <submittedName>
        <fullName evidence="1">DUF5691 domain-containing protein</fullName>
    </submittedName>
</protein>
<dbReference type="Pfam" id="PF18944">
    <property type="entry name" value="DUF5691"/>
    <property type="match status" value="1"/>
</dbReference>
<reference evidence="1 2" key="1">
    <citation type="submission" date="2023-10" db="EMBL/GenBank/DDBJ databases">
        <title>Development of a sustainable strategy for remediation of hydrocarbon-contaminated territories based on the waste exchange concept.</title>
        <authorList>
            <person name="Krivoruchko A."/>
        </authorList>
    </citation>
    <scope>NUCLEOTIDE SEQUENCE [LARGE SCALE GENOMIC DNA]</scope>
    <source>
        <strain evidence="1 2">IEGM 1203</strain>
    </source>
</reference>